<evidence type="ECO:0000256" key="5">
    <source>
        <dbReference type="ARBA" id="ARBA00023136"/>
    </source>
</evidence>
<keyword evidence="2" id="KW-1003">Cell membrane</keyword>
<protein>
    <recommendedName>
        <fullName evidence="9">Lysine transporter LysE</fullName>
    </recommendedName>
</protein>
<keyword evidence="3 6" id="KW-0812">Transmembrane</keyword>
<comment type="subcellular location">
    <subcellularLocation>
        <location evidence="1">Cell membrane</location>
        <topology evidence="1">Multi-pass membrane protein</topology>
    </subcellularLocation>
</comment>
<sequence>MTELVPLATYCFVMSSTPGPNNMMLTASGANFGYRGTLPHVLGISVGGAVQTFVTCLGLGALFTAYPALHGVLRVTGALYLLVLAWRLTGGAALKGAEVPRPLSFAQGALFQAVNPKSWVKAITLASVFMPAGMGAASGALLVSAVGLVVIFPCISAWALFGVALRRFLTDPRRQRVFNGIMAGALAVLALLFLR</sequence>
<evidence type="ECO:0000256" key="2">
    <source>
        <dbReference type="ARBA" id="ARBA00022475"/>
    </source>
</evidence>
<dbReference type="InterPro" id="IPR001123">
    <property type="entry name" value="LeuE-type"/>
</dbReference>
<dbReference type="Pfam" id="PF01810">
    <property type="entry name" value="LysE"/>
    <property type="match status" value="1"/>
</dbReference>
<dbReference type="EMBL" id="JEMC01003241">
    <property type="protein sequence ID" value="KYF82642.1"/>
    <property type="molecule type" value="Genomic_DNA"/>
</dbReference>
<dbReference type="Proteomes" id="UP000075515">
    <property type="component" value="Unassembled WGS sequence"/>
</dbReference>
<reference evidence="7 8" key="1">
    <citation type="submission" date="2014-02" db="EMBL/GenBank/DDBJ databases">
        <title>The small core and large imbalanced accessory genome model reveals a collaborative survival strategy of Sorangium cellulosum strains in nature.</title>
        <authorList>
            <person name="Han K."/>
            <person name="Peng R."/>
            <person name="Blom J."/>
            <person name="Li Y.-Z."/>
        </authorList>
    </citation>
    <scope>NUCLEOTIDE SEQUENCE [LARGE SCALE GENOMIC DNA]</scope>
    <source>
        <strain evidence="7 8">So0149</strain>
    </source>
</reference>
<keyword evidence="5 6" id="KW-0472">Membrane</keyword>
<feature type="transmembrane region" description="Helical" evidence="6">
    <location>
        <begin position="142"/>
        <end position="165"/>
    </location>
</feature>
<feature type="transmembrane region" description="Helical" evidence="6">
    <location>
        <begin position="41"/>
        <end position="66"/>
    </location>
</feature>
<evidence type="ECO:0008006" key="9">
    <source>
        <dbReference type="Google" id="ProtNLM"/>
    </source>
</evidence>
<proteinExistence type="predicted"/>
<evidence type="ECO:0000256" key="6">
    <source>
        <dbReference type="SAM" id="Phobius"/>
    </source>
</evidence>
<feature type="transmembrane region" description="Helical" evidence="6">
    <location>
        <begin position="177"/>
        <end position="194"/>
    </location>
</feature>
<dbReference type="PANTHER" id="PTHR30086:SF20">
    <property type="entry name" value="ARGININE EXPORTER PROTEIN ARGO-RELATED"/>
    <property type="match status" value="1"/>
</dbReference>
<name>A0A150RQV9_SORCE</name>
<dbReference type="GO" id="GO:0005886">
    <property type="term" value="C:plasma membrane"/>
    <property type="evidence" value="ECO:0007669"/>
    <property type="project" value="UniProtKB-SubCell"/>
</dbReference>
<evidence type="ECO:0000256" key="3">
    <source>
        <dbReference type="ARBA" id="ARBA00022692"/>
    </source>
</evidence>
<keyword evidence="4 6" id="KW-1133">Transmembrane helix</keyword>
<evidence type="ECO:0000256" key="4">
    <source>
        <dbReference type="ARBA" id="ARBA00022989"/>
    </source>
</evidence>
<dbReference type="PANTHER" id="PTHR30086">
    <property type="entry name" value="ARGININE EXPORTER PROTEIN ARGO"/>
    <property type="match status" value="1"/>
</dbReference>
<comment type="caution">
    <text evidence="7">The sequence shown here is derived from an EMBL/GenBank/DDBJ whole genome shotgun (WGS) entry which is preliminary data.</text>
</comment>
<dbReference type="AlphaFoldDB" id="A0A150RQV9"/>
<evidence type="ECO:0000256" key="1">
    <source>
        <dbReference type="ARBA" id="ARBA00004651"/>
    </source>
</evidence>
<gene>
    <name evidence="7" type="ORF">BE18_37495</name>
</gene>
<evidence type="ECO:0000313" key="8">
    <source>
        <dbReference type="Proteomes" id="UP000075515"/>
    </source>
</evidence>
<accession>A0A150RQV9</accession>
<dbReference type="GO" id="GO:0033228">
    <property type="term" value="P:cysteine export across plasma membrane"/>
    <property type="evidence" value="ECO:0007669"/>
    <property type="project" value="TreeGrafter"/>
</dbReference>
<feature type="transmembrane region" description="Helical" evidence="6">
    <location>
        <begin position="78"/>
        <end position="97"/>
    </location>
</feature>
<evidence type="ECO:0000313" key="7">
    <source>
        <dbReference type="EMBL" id="KYF82642.1"/>
    </source>
</evidence>
<organism evidence="7 8">
    <name type="scientific">Sorangium cellulosum</name>
    <name type="common">Polyangium cellulosum</name>
    <dbReference type="NCBI Taxonomy" id="56"/>
    <lineage>
        <taxon>Bacteria</taxon>
        <taxon>Pseudomonadati</taxon>
        <taxon>Myxococcota</taxon>
        <taxon>Polyangia</taxon>
        <taxon>Polyangiales</taxon>
        <taxon>Polyangiaceae</taxon>
        <taxon>Sorangium</taxon>
    </lineage>
</organism>
<dbReference type="GO" id="GO:0015171">
    <property type="term" value="F:amino acid transmembrane transporter activity"/>
    <property type="evidence" value="ECO:0007669"/>
    <property type="project" value="TreeGrafter"/>
</dbReference>